<accession>A0AAD4Z645</accession>
<protein>
    <recommendedName>
        <fullName evidence="1">Reverse transcriptase Ty1/copia-type domain-containing protein</fullName>
    </recommendedName>
</protein>
<comment type="caution">
    <text evidence="2">The sequence shown here is derived from an EMBL/GenBank/DDBJ whole genome shotgun (WGS) entry which is preliminary data.</text>
</comment>
<dbReference type="AlphaFoldDB" id="A0AAD4Z645"/>
<gene>
    <name evidence="2" type="ORF">L3X38_025195</name>
</gene>
<dbReference type="Proteomes" id="UP001054821">
    <property type="component" value="Chromosome 4"/>
</dbReference>
<evidence type="ECO:0000313" key="2">
    <source>
        <dbReference type="EMBL" id="KAI5335062.1"/>
    </source>
</evidence>
<sequence length="181" mass="20695">MGHGGGANGCEDDIPPWRLRGRHLHESTSRDRKIILLLLYVDDMLITCQDMSKVRELKILLGKEFDMKDIGPAQKILGMEIRKDRDVGKLWLSQGKYISKVLERFNMLDYKPMSTSLAKHFRLSAHESPSSDKENDEMSKVLYASMVGCLMYAMVCTCPDLAQAVSRYMENLGRQHWNAVK</sequence>
<proteinExistence type="predicted"/>
<name>A0AAD4Z645_PRUDU</name>
<evidence type="ECO:0000259" key="1">
    <source>
        <dbReference type="Pfam" id="PF07727"/>
    </source>
</evidence>
<dbReference type="Pfam" id="PF07727">
    <property type="entry name" value="RVT_2"/>
    <property type="match status" value="1"/>
</dbReference>
<organism evidence="2 3">
    <name type="scientific">Prunus dulcis</name>
    <name type="common">Almond</name>
    <name type="synonym">Amygdalus dulcis</name>
    <dbReference type="NCBI Taxonomy" id="3755"/>
    <lineage>
        <taxon>Eukaryota</taxon>
        <taxon>Viridiplantae</taxon>
        <taxon>Streptophyta</taxon>
        <taxon>Embryophyta</taxon>
        <taxon>Tracheophyta</taxon>
        <taxon>Spermatophyta</taxon>
        <taxon>Magnoliopsida</taxon>
        <taxon>eudicotyledons</taxon>
        <taxon>Gunneridae</taxon>
        <taxon>Pentapetalae</taxon>
        <taxon>rosids</taxon>
        <taxon>fabids</taxon>
        <taxon>Rosales</taxon>
        <taxon>Rosaceae</taxon>
        <taxon>Amygdaloideae</taxon>
        <taxon>Amygdaleae</taxon>
        <taxon>Prunus</taxon>
    </lineage>
</organism>
<dbReference type="EMBL" id="JAJFAZ020000004">
    <property type="protein sequence ID" value="KAI5335062.1"/>
    <property type="molecule type" value="Genomic_DNA"/>
</dbReference>
<dbReference type="InterPro" id="IPR013103">
    <property type="entry name" value="RVT_2"/>
</dbReference>
<keyword evidence="3" id="KW-1185">Reference proteome</keyword>
<evidence type="ECO:0000313" key="3">
    <source>
        <dbReference type="Proteomes" id="UP001054821"/>
    </source>
</evidence>
<feature type="domain" description="Reverse transcriptase Ty1/copia-type" evidence="1">
    <location>
        <begin position="33"/>
        <end position="116"/>
    </location>
</feature>
<reference evidence="2 3" key="1">
    <citation type="journal article" date="2022" name="G3 (Bethesda)">
        <title>Whole-genome sequence and methylome profiling of the almond [Prunus dulcis (Mill.) D.A. Webb] cultivar 'Nonpareil'.</title>
        <authorList>
            <person name="D'Amico-Willman K.M."/>
            <person name="Ouma W.Z."/>
            <person name="Meulia T."/>
            <person name="Sideli G.M."/>
            <person name="Gradziel T.M."/>
            <person name="Fresnedo-Ramirez J."/>
        </authorList>
    </citation>
    <scope>NUCLEOTIDE SEQUENCE [LARGE SCALE GENOMIC DNA]</scope>
    <source>
        <strain evidence="2">Clone GOH B32 T37-40</strain>
    </source>
</reference>